<keyword evidence="7 12" id="KW-0479">Metal-binding</keyword>
<dbReference type="GO" id="GO:0000287">
    <property type="term" value="F:magnesium ion binding"/>
    <property type="evidence" value="ECO:0007669"/>
    <property type="project" value="UniProtKB-UniRule"/>
</dbReference>
<dbReference type="Gene3D" id="3.30.1490.50">
    <property type="match status" value="1"/>
</dbReference>
<feature type="binding site" evidence="13">
    <location>
        <begin position="368"/>
        <end position="377"/>
    </location>
    <ligand>
        <name>ATP</name>
        <dbReference type="ChEBI" id="CHEBI:30616"/>
    </ligand>
</feature>
<dbReference type="OrthoDB" id="2020073at2759"/>
<evidence type="ECO:0000256" key="10">
    <source>
        <dbReference type="ARBA" id="ARBA00022842"/>
    </source>
</evidence>
<sequence length="478" mass="56120">MLKSIEIDETKLDEYILCARDACFRTGLPYFSSNNKTDKDFYKLEFLPFTLVPSPFPRRELDFAIKIQNAWNILLMKCSNNLNLIYEALKEIIDKDEMTSKLWQICKKANQEENKQPITLNIMRLDYLIDKNKISNGSKTALSQVEINSFACGGCGVPDKLKELHKYMLHITDNDEFIHKMDTTSLYDNIVDSLLEAWSLYGNPNAHILLVIRNVKFTYSDHRLIEYRIFEKVPTIKFLRLKFSEIYERAKLDDKRRLFIDGHEIGLIYYRAGFDPTDYLSEEDYEARLLLERSMAIKAPRIEFQLMTSKKFQQYLYESRILEEYIDDKEIVDSIRSTFVKQYCFRKESKNEKIFELVEKDYENWVLKSPREGRCHNLFGQDIKNFLSKTDREELEKYVLMERIKPIESTNFVIHQIRKCQKIHMNCELGVFGIAIGDSSGNIHLNKYGGCLLKSKDANFNEGGIMAGYGAFDSIYFV</sequence>
<gene>
    <name evidence="16" type="ORF">OXX778_LOCUS7747</name>
</gene>
<comment type="similarity">
    <text evidence="2 12">Belongs to the eukaryotic GSH synthase family.</text>
</comment>
<evidence type="ECO:0000256" key="2">
    <source>
        <dbReference type="ARBA" id="ARBA00010385"/>
    </source>
</evidence>
<reference evidence="16" key="1">
    <citation type="submission" date="2021-02" db="EMBL/GenBank/DDBJ databases">
        <authorList>
            <person name="Nowell W R."/>
        </authorList>
    </citation>
    <scope>NUCLEOTIDE SEQUENCE</scope>
    <source>
        <strain evidence="16">Ploen Becks lab</strain>
    </source>
</reference>
<proteinExistence type="inferred from homology"/>
<evidence type="ECO:0000313" key="16">
    <source>
        <dbReference type="EMBL" id="CAF0826520.1"/>
    </source>
</evidence>
<dbReference type="InterPro" id="IPR014049">
    <property type="entry name" value="Glutathione_synthase_N_euk"/>
</dbReference>
<dbReference type="Gene3D" id="3.40.50.1760">
    <property type="entry name" value="Glutathione synthase, substrate-binding domain superfamily, eukaryotic"/>
    <property type="match status" value="1"/>
</dbReference>
<dbReference type="PANTHER" id="PTHR11130:SF0">
    <property type="entry name" value="GLUTATHIONE SYNTHETASE"/>
    <property type="match status" value="1"/>
</dbReference>
<dbReference type="PANTHER" id="PTHR11130">
    <property type="entry name" value="GLUTATHIONE SYNTHETASE"/>
    <property type="match status" value="1"/>
</dbReference>
<comment type="pathway">
    <text evidence="1 12">Sulfur metabolism; glutathione biosynthesis; glutathione from L-cysteine and L-glutamate: step 2/2.</text>
</comment>
<evidence type="ECO:0000256" key="13">
    <source>
        <dbReference type="PIRSR" id="PIRSR001558-1"/>
    </source>
</evidence>
<dbReference type="InterPro" id="IPR014042">
    <property type="entry name" value="Glutathione_synthase_a-hlx"/>
</dbReference>
<evidence type="ECO:0000256" key="6">
    <source>
        <dbReference type="ARBA" id="ARBA00022684"/>
    </source>
</evidence>
<dbReference type="Gene3D" id="1.10.1080.10">
    <property type="entry name" value="Glutathione Synthetase, Chain A, domain 3"/>
    <property type="match status" value="1"/>
</dbReference>
<evidence type="ECO:0000256" key="4">
    <source>
        <dbReference type="ARBA" id="ARBA00020821"/>
    </source>
</evidence>
<keyword evidence="17" id="KW-1185">Reference proteome</keyword>
<evidence type="ECO:0000256" key="11">
    <source>
        <dbReference type="ARBA" id="ARBA00048871"/>
    </source>
</evidence>
<keyword evidence="6 12" id="KW-0317">Glutathione biosynthesis</keyword>
<keyword evidence="8 12" id="KW-0547">Nucleotide-binding</keyword>
<dbReference type="EMBL" id="CAJNOC010001014">
    <property type="protein sequence ID" value="CAF0826520.1"/>
    <property type="molecule type" value="Genomic_DNA"/>
</dbReference>
<dbReference type="NCBIfam" id="TIGR01986">
    <property type="entry name" value="glut_syn_euk"/>
    <property type="match status" value="1"/>
</dbReference>
<evidence type="ECO:0000259" key="15">
    <source>
        <dbReference type="Pfam" id="PF03199"/>
    </source>
</evidence>
<feature type="binding site" evidence="14">
    <location>
        <position position="372"/>
    </location>
    <ligand>
        <name>Mg(2+)</name>
        <dbReference type="ChEBI" id="CHEBI:18420"/>
    </ligand>
</feature>
<dbReference type="GO" id="GO:0005829">
    <property type="term" value="C:cytosol"/>
    <property type="evidence" value="ECO:0007669"/>
    <property type="project" value="TreeGrafter"/>
</dbReference>
<protein>
    <recommendedName>
        <fullName evidence="4 12">Glutathione synthetase</fullName>
        <shortName evidence="12">GSH-S</shortName>
        <ecNumber evidence="3 12">6.3.2.3</ecNumber>
    </recommendedName>
</protein>
<feature type="binding site" evidence="13">
    <location>
        <position position="462"/>
    </location>
    <ligand>
        <name>ATP</name>
        <dbReference type="ChEBI" id="CHEBI:30616"/>
    </ligand>
</feature>
<comment type="caution">
    <text evidence="16">The sequence shown here is derived from an EMBL/GenBank/DDBJ whole genome shotgun (WGS) entry which is preliminary data.</text>
</comment>
<evidence type="ECO:0000256" key="9">
    <source>
        <dbReference type="ARBA" id="ARBA00022840"/>
    </source>
</evidence>
<evidence type="ECO:0000256" key="3">
    <source>
        <dbReference type="ARBA" id="ARBA00012214"/>
    </source>
</evidence>
<name>A0A813URV7_9BILA</name>
<feature type="binding site" evidence="13">
    <location>
        <position position="456"/>
    </location>
    <ligand>
        <name>ATP</name>
        <dbReference type="ChEBI" id="CHEBI:30616"/>
    </ligand>
</feature>
<evidence type="ECO:0000256" key="1">
    <source>
        <dbReference type="ARBA" id="ARBA00004965"/>
    </source>
</evidence>
<dbReference type="GO" id="GO:0004363">
    <property type="term" value="F:glutathione synthase activity"/>
    <property type="evidence" value="ECO:0007669"/>
    <property type="project" value="UniProtKB-UniRule"/>
</dbReference>
<dbReference type="AlphaFoldDB" id="A0A813URV7"/>
<dbReference type="GO" id="GO:0005524">
    <property type="term" value="F:ATP binding"/>
    <property type="evidence" value="ECO:0007669"/>
    <property type="project" value="UniProtKB-UniRule"/>
</dbReference>
<feature type="domain" description="Glutathione synthase substrate-binding" evidence="15">
    <location>
        <begin position="207"/>
        <end position="307"/>
    </location>
</feature>
<evidence type="ECO:0000256" key="5">
    <source>
        <dbReference type="ARBA" id="ARBA00022598"/>
    </source>
</evidence>
<feature type="binding site" evidence="13">
    <location>
        <begin position="401"/>
        <end position="404"/>
    </location>
    <ligand>
        <name>ATP</name>
        <dbReference type="ChEBI" id="CHEBI:30616"/>
    </ligand>
</feature>
<organism evidence="16 17">
    <name type="scientific">Brachionus calyciflorus</name>
    <dbReference type="NCBI Taxonomy" id="104777"/>
    <lineage>
        <taxon>Eukaryota</taxon>
        <taxon>Metazoa</taxon>
        <taxon>Spiralia</taxon>
        <taxon>Gnathifera</taxon>
        <taxon>Rotifera</taxon>
        <taxon>Eurotatoria</taxon>
        <taxon>Monogononta</taxon>
        <taxon>Pseudotrocha</taxon>
        <taxon>Ploima</taxon>
        <taxon>Brachionidae</taxon>
        <taxon>Brachionus</taxon>
    </lineage>
</organism>
<comment type="cofactor">
    <cofactor evidence="12 14">
        <name>Mg(2+)</name>
        <dbReference type="ChEBI" id="CHEBI:18420"/>
    </cofactor>
    <text evidence="12 14">Binds 1 Mg(2+) ion per subunit.</text>
</comment>
<keyword evidence="5 12" id="KW-0436">Ligase</keyword>
<dbReference type="InterPro" id="IPR005615">
    <property type="entry name" value="Glutathione_synthase"/>
</dbReference>
<keyword evidence="9 12" id="KW-0067">ATP-binding</keyword>
<dbReference type="InterPro" id="IPR014709">
    <property type="entry name" value="Glutathione_synthase_C_euk"/>
</dbReference>
<dbReference type="EC" id="6.3.2.3" evidence="3 12"/>
<dbReference type="Gene3D" id="3.30.1490.80">
    <property type="match status" value="1"/>
</dbReference>
<dbReference type="InterPro" id="IPR016185">
    <property type="entry name" value="PreATP-grasp_dom_sf"/>
</dbReference>
<dbReference type="GO" id="GO:0043295">
    <property type="term" value="F:glutathione binding"/>
    <property type="evidence" value="ECO:0007669"/>
    <property type="project" value="UniProtKB-UniRule"/>
</dbReference>
<dbReference type="UniPathway" id="UPA00142">
    <property type="reaction ID" value="UER00210"/>
</dbReference>
<evidence type="ECO:0000256" key="7">
    <source>
        <dbReference type="ARBA" id="ARBA00022723"/>
    </source>
</evidence>
<keyword evidence="10 12" id="KW-0460">Magnesium</keyword>
<dbReference type="InterPro" id="IPR037013">
    <property type="entry name" value="GSH-S_sub-bd_sf"/>
</dbReference>
<feature type="binding site" evidence="13">
    <location>
        <position position="310"/>
    </location>
    <ligand>
        <name>ATP</name>
        <dbReference type="ChEBI" id="CHEBI:30616"/>
    </ligand>
</feature>
<dbReference type="SUPFAM" id="SSF52440">
    <property type="entry name" value="PreATP-grasp domain"/>
    <property type="match status" value="1"/>
</dbReference>
<evidence type="ECO:0000256" key="12">
    <source>
        <dbReference type="PIRNR" id="PIRNR001558"/>
    </source>
</evidence>
<dbReference type="PIRSF" id="PIRSF001558">
    <property type="entry name" value="GSHase"/>
    <property type="match status" value="1"/>
</dbReference>
<dbReference type="Pfam" id="PF03199">
    <property type="entry name" value="GSH_synthase"/>
    <property type="match status" value="1"/>
</dbReference>
<dbReference type="InterPro" id="IPR004887">
    <property type="entry name" value="GSH_synth_subst-bd"/>
</dbReference>
<evidence type="ECO:0000256" key="14">
    <source>
        <dbReference type="PIRSR" id="PIRSR001558-2"/>
    </source>
</evidence>
<dbReference type="SUPFAM" id="SSF56059">
    <property type="entry name" value="Glutathione synthetase ATP-binding domain-like"/>
    <property type="match status" value="1"/>
</dbReference>
<dbReference type="Pfam" id="PF03917">
    <property type="entry name" value="GSH_synth_ATP"/>
    <property type="match status" value="1"/>
</dbReference>
<evidence type="ECO:0000313" key="17">
    <source>
        <dbReference type="Proteomes" id="UP000663879"/>
    </source>
</evidence>
<feature type="binding site" evidence="13">
    <location>
        <position position="428"/>
    </location>
    <ligand>
        <name>ATP</name>
        <dbReference type="ChEBI" id="CHEBI:30616"/>
    </ligand>
</feature>
<dbReference type="Proteomes" id="UP000663879">
    <property type="component" value="Unassembled WGS sequence"/>
</dbReference>
<dbReference type="Gene3D" id="3.30.470.20">
    <property type="entry name" value="ATP-grasp fold, B domain"/>
    <property type="match status" value="1"/>
</dbReference>
<accession>A0A813URV7</accession>
<comment type="catalytic activity">
    <reaction evidence="11">
        <text>gamma-L-glutamyl-L-cysteine + glycine + ATP = glutathione + ADP + phosphate + H(+)</text>
        <dbReference type="Rhea" id="RHEA:13557"/>
        <dbReference type="ChEBI" id="CHEBI:15378"/>
        <dbReference type="ChEBI" id="CHEBI:30616"/>
        <dbReference type="ChEBI" id="CHEBI:43474"/>
        <dbReference type="ChEBI" id="CHEBI:57305"/>
        <dbReference type="ChEBI" id="CHEBI:57925"/>
        <dbReference type="ChEBI" id="CHEBI:58173"/>
        <dbReference type="ChEBI" id="CHEBI:456216"/>
        <dbReference type="EC" id="6.3.2.3"/>
    </reaction>
    <physiologicalReaction direction="left-to-right" evidence="11">
        <dbReference type="Rhea" id="RHEA:13558"/>
    </physiologicalReaction>
</comment>
<evidence type="ECO:0000256" key="8">
    <source>
        <dbReference type="ARBA" id="ARBA00022741"/>
    </source>
</evidence>